<accession>A0A239GPF7</accession>
<dbReference type="AlphaFoldDB" id="A0A239GPF7"/>
<dbReference type="OrthoDB" id="9799122at2"/>
<proteinExistence type="predicted"/>
<evidence type="ECO:0000313" key="3">
    <source>
        <dbReference type="Proteomes" id="UP000198432"/>
    </source>
</evidence>
<feature type="domain" description="DSBA-like thioredoxin" evidence="1">
    <location>
        <begin position="8"/>
        <end position="209"/>
    </location>
</feature>
<keyword evidence="2" id="KW-0413">Isomerase</keyword>
<dbReference type="InterPro" id="IPR001853">
    <property type="entry name" value="DSBA-like_thioredoxin_dom"/>
</dbReference>
<evidence type="ECO:0000259" key="1">
    <source>
        <dbReference type="Pfam" id="PF01323"/>
    </source>
</evidence>
<organism evidence="2 3">
    <name type="scientific">Pontibacter ummariensis</name>
    <dbReference type="NCBI Taxonomy" id="1610492"/>
    <lineage>
        <taxon>Bacteria</taxon>
        <taxon>Pseudomonadati</taxon>
        <taxon>Bacteroidota</taxon>
        <taxon>Cytophagia</taxon>
        <taxon>Cytophagales</taxon>
        <taxon>Hymenobacteraceae</taxon>
        <taxon>Pontibacter</taxon>
    </lineage>
</organism>
<dbReference type="PANTHER" id="PTHR13887:SF41">
    <property type="entry name" value="THIOREDOXIN SUPERFAMILY PROTEIN"/>
    <property type="match status" value="1"/>
</dbReference>
<dbReference type="GO" id="GO:0016853">
    <property type="term" value="F:isomerase activity"/>
    <property type="evidence" value="ECO:0007669"/>
    <property type="project" value="UniProtKB-KW"/>
</dbReference>
<dbReference type="Gene3D" id="3.40.30.10">
    <property type="entry name" value="Glutaredoxin"/>
    <property type="match status" value="1"/>
</dbReference>
<name>A0A239GPF7_9BACT</name>
<dbReference type="CDD" id="cd03024">
    <property type="entry name" value="DsbA_FrnE"/>
    <property type="match status" value="1"/>
</dbReference>
<keyword evidence="3" id="KW-1185">Reference proteome</keyword>
<protein>
    <submittedName>
        <fullName evidence="2">Predicted dithiol-disulfide isomerase, DsbA family</fullName>
    </submittedName>
</protein>
<evidence type="ECO:0000313" key="2">
    <source>
        <dbReference type="EMBL" id="SNS70383.1"/>
    </source>
</evidence>
<dbReference type="PANTHER" id="PTHR13887">
    <property type="entry name" value="GLUTATHIONE S-TRANSFERASE KAPPA"/>
    <property type="match status" value="1"/>
</dbReference>
<dbReference type="SUPFAM" id="SSF52833">
    <property type="entry name" value="Thioredoxin-like"/>
    <property type="match status" value="1"/>
</dbReference>
<gene>
    <name evidence="2" type="ORF">SAMN06296052_111141</name>
</gene>
<dbReference type="GO" id="GO:0016491">
    <property type="term" value="F:oxidoreductase activity"/>
    <property type="evidence" value="ECO:0007669"/>
    <property type="project" value="InterPro"/>
</dbReference>
<dbReference type="EMBL" id="FZOQ01000011">
    <property type="protein sequence ID" value="SNS70383.1"/>
    <property type="molecule type" value="Genomic_DNA"/>
</dbReference>
<dbReference type="RefSeq" id="WP_089319695.1">
    <property type="nucleotide sequence ID" value="NZ_FZOQ01000011.1"/>
</dbReference>
<dbReference type="Proteomes" id="UP000198432">
    <property type="component" value="Unassembled WGS sequence"/>
</dbReference>
<sequence>MNKQKIKIDIVSDVNCPWCYVGEQRLKKAIAATQDKYEVEINFKPYELNAGIPQEGVNRVEYFKNAYGPSIVSQLDAMNQRMTDAGSEEGITFNFDKQNSVNNTFNAHRLIWLAAQHGVQQQVVNALFYSNFTEGNNMNDTAVLKAVGLANGIPAQELDGFFESEAGKAEVRELEQWAHASGITGVPAFIINDQYLVSGAQPAETFQNVFAQVAPKLQEIKTEGDSCSIDGNC</sequence>
<dbReference type="Pfam" id="PF01323">
    <property type="entry name" value="DSBA"/>
    <property type="match status" value="1"/>
</dbReference>
<reference evidence="3" key="1">
    <citation type="submission" date="2017-06" db="EMBL/GenBank/DDBJ databases">
        <authorList>
            <person name="Varghese N."/>
            <person name="Submissions S."/>
        </authorList>
    </citation>
    <scope>NUCLEOTIDE SEQUENCE [LARGE SCALE GENOMIC DNA]</scope>
    <source>
        <strain evidence="3">NKM1</strain>
    </source>
</reference>
<dbReference type="InterPro" id="IPR036249">
    <property type="entry name" value="Thioredoxin-like_sf"/>
</dbReference>